<reference evidence="7" key="1">
    <citation type="journal article" date="2022" name="ISME J.">
        <title>Genetic and phylogenetic analysis of dissimilatory iodate-reducing bacteria identifies potential niches across the world's oceans.</title>
        <authorList>
            <person name="Reyes-Umana V."/>
            <person name="Henning Z."/>
            <person name="Lee K."/>
            <person name="Barnum T.P."/>
            <person name="Coates J.D."/>
        </authorList>
    </citation>
    <scope>NUCLEOTIDE SEQUENCE [LARGE SCALE GENOMIC DNA]</scope>
    <source>
        <strain evidence="7">IR12</strain>
    </source>
</reference>
<keyword evidence="4" id="KW-0804">Transcription</keyword>
<protein>
    <submittedName>
        <fullName evidence="6">LysR family transcriptional regulator</fullName>
    </submittedName>
</protein>
<sequence>MKLDLDLLHIFDAMLRDQSVTLAAERLNTSQPTVSYGLKKLRETLGDELFVRTVRGMEPTPKALALAGPVRQMLHILERDFLNPPGFDPKSSERVFTINTTDIGEIAFLPHLMTRLRETAPMVSIKSVCLPTRELAQALADGVVDLAIGYQPDLPEGNIFVQRLFEHPFVCLVRDGHPHIRTGLTLEQYTAAEHMAVLAEGHHQKHIEALINKSVPKRRVTLWTQLCVNAAFIVRDTDVVATVPRAIGFIFAQWMKLRVFPPPLRIPEVPINQYWHSKFNRDPALVWLRRTLAELFIANDPTVDFTFTE</sequence>
<dbReference type="PANTHER" id="PTHR30118:SF15">
    <property type="entry name" value="TRANSCRIPTIONAL REGULATORY PROTEIN"/>
    <property type="match status" value="1"/>
</dbReference>
<dbReference type="InterPro" id="IPR005119">
    <property type="entry name" value="LysR_subst-bd"/>
</dbReference>
<dbReference type="Proteomes" id="UP000694660">
    <property type="component" value="Unassembled WGS sequence"/>
</dbReference>
<dbReference type="Gene3D" id="3.40.190.10">
    <property type="entry name" value="Periplasmic binding protein-like II"/>
    <property type="match status" value="2"/>
</dbReference>
<dbReference type="InterPro" id="IPR000847">
    <property type="entry name" value="LysR_HTH_N"/>
</dbReference>
<dbReference type="InterPro" id="IPR036388">
    <property type="entry name" value="WH-like_DNA-bd_sf"/>
</dbReference>
<dbReference type="Pfam" id="PF03466">
    <property type="entry name" value="LysR_substrate"/>
    <property type="match status" value="1"/>
</dbReference>
<dbReference type="InterPro" id="IPR036390">
    <property type="entry name" value="WH_DNA-bd_sf"/>
</dbReference>
<dbReference type="AlphaFoldDB" id="A0A944H700"/>
<name>A0A944H700_DENI1</name>
<dbReference type="Gene3D" id="1.10.10.10">
    <property type="entry name" value="Winged helix-like DNA-binding domain superfamily/Winged helix DNA-binding domain"/>
    <property type="match status" value="1"/>
</dbReference>
<dbReference type="EMBL" id="JAEKFT010000005">
    <property type="protein sequence ID" value="MBT0960683.1"/>
    <property type="molecule type" value="Genomic_DNA"/>
</dbReference>
<accession>A0A944H700</accession>
<keyword evidence="7" id="KW-1185">Reference proteome</keyword>
<comment type="similarity">
    <text evidence="1">Belongs to the LysR transcriptional regulatory family.</text>
</comment>
<feature type="domain" description="HTH lysR-type" evidence="5">
    <location>
        <begin position="3"/>
        <end position="60"/>
    </location>
</feature>
<evidence type="ECO:0000256" key="3">
    <source>
        <dbReference type="ARBA" id="ARBA00023125"/>
    </source>
</evidence>
<evidence type="ECO:0000259" key="5">
    <source>
        <dbReference type="PROSITE" id="PS50931"/>
    </source>
</evidence>
<keyword evidence="2" id="KW-0805">Transcription regulation</keyword>
<dbReference type="PRINTS" id="PR00039">
    <property type="entry name" value="HTHLYSR"/>
</dbReference>
<evidence type="ECO:0000256" key="2">
    <source>
        <dbReference type="ARBA" id="ARBA00023015"/>
    </source>
</evidence>
<dbReference type="RefSeq" id="WP_214360445.1">
    <property type="nucleotide sequence ID" value="NZ_JAEKFT010000005.1"/>
</dbReference>
<organism evidence="6 7">
    <name type="scientific">Denitromonas iodatirespirans</name>
    <dbReference type="NCBI Taxonomy" id="2795389"/>
    <lineage>
        <taxon>Bacteria</taxon>
        <taxon>Pseudomonadati</taxon>
        <taxon>Pseudomonadota</taxon>
        <taxon>Betaproteobacteria</taxon>
        <taxon>Rhodocyclales</taxon>
        <taxon>Zoogloeaceae</taxon>
        <taxon>Denitromonas</taxon>
    </lineage>
</organism>
<evidence type="ECO:0000313" key="6">
    <source>
        <dbReference type="EMBL" id="MBT0960683.1"/>
    </source>
</evidence>
<dbReference type="CDD" id="cd08459">
    <property type="entry name" value="PBP2_DntR_NahR_LinR_like"/>
    <property type="match status" value="1"/>
</dbReference>
<evidence type="ECO:0000313" key="7">
    <source>
        <dbReference type="Proteomes" id="UP000694660"/>
    </source>
</evidence>
<dbReference type="GO" id="GO:0003700">
    <property type="term" value="F:DNA-binding transcription factor activity"/>
    <property type="evidence" value="ECO:0007669"/>
    <property type="project" value="InterPro"/>
</dbReference>
<dbReference type="PROSITE" id="PS50931">
    <property type="entry name" value="HTH_LYSR"/>
    <property type="match status" value="1"/>
</dbReference>
<dbReference type="PANTHER" id="PTHR30118">
    <property type="entry name" value="HTH-TYPE TRANSCRIPTIONAL REGULATOR LEUO-RELATED"/>
    <property type="match status" value="1"/>
</dbReference>
<dbReference type="InterPro" id="IPR050389">
    <property type="entry name" value="LysR-type_TF"/>
</dbReference>
<dbReference type="GO" id="GO:0003677">
    <property type="term" value="F:DNA binding"/>
    <property type="evidence" value="ECO:0007669"/>
    <property type="project" value="UniProtKB-KW"/>
</dbReference>
<gene>
    <name evidence="6" type="ORF">I8J34_05790</name>
</gene>
<dbReference type="SUPFAM" id="SSF46785">
    <property type="entry name" value="Winged helix' DNA-binding domain"/>
    <property type="match status" value="1"/>
</dbReference>
<proteinExistence type="inferred from homology"/>
<dbReference type="Pfam" id="PF00126">
    <property type="entry name" value="HTH_1"/>
    <property type="match status" value="1"/>
</dbReference>
<evidence type="ECO:0000256" key="1">
    <source>
        <dbReference type="ARBA" id="ARBA00009437"/>
    </source>
</evidence>
<evidence type="ECO:0000256" key="4">
    <source>
        <dbReference type="ARBA" id="ARBA00023163"/>
    </source>
</evidence>
<dbReference type="SUPFAM" id="SSF53850">
    <property type="entry name" value="Periplasmic binding protein-like II"/>
    <property type="match status" value="1"/>
</dbReference>
<keyword evidence="3" id="KW-0238">DNA-binding</keyword>
<comment type="caution">
    <text evidence="6">The sequence shown here is derived from an EMBL/GenBank/DDBJ whole genome shotgun (WGS) entry which is preliminary data.</text>
</comment>